<evidence type="ECO:0000313" key="1">
    <source>
        <dbReference type="EMBL" id="CEM20093.1"/>
    </source>
</evidence>
<proteinExistence type="predicted"/>
<name>A0A0G4FXF8_VITBC</name>
<keyword evidence="2" id="KW-1185">Reference proteome</keyword>
<dbReference type="OMA" id="ALMCTRW"/>
<dbReference type="AlphaFoldDB" id="A0A0G4FXF8"/>
<dbReference type="VEuPathDB" id="CryptoDB:Vbra_6068"/>
<accession>A0A0G4FXF8</accession>
<organism evidence="1 2">
    <name type="scientific">Vitrella brassicaformis (strain CCMP3155)</name>
    <dbReference type="NCBI Taxonomy" id="1169540"/>
    <lineage>
        <taxon>Eukaryota</taxon>
        <taxon>Sar</taxon>
        <taxon>Alveolata</taxon>
        <taxon>Colpodellida</taxon>
        <taxon>Vitrellaceae</taxon>
        <taxon>Vitrella</taxon>
    </lineage>
</organism>
<dbReference type="PANTHER" id="PTHR35748:SF1">
    <property type="entry name" value="OS05G0358400 PROTEIN"/>
    <property type="match status" value="1"/>
</dbReference>
<dbReference type="EMBL" id="CDMY01000520">
    <property type="protein sequence ID" value="CEM20093.1"/>
    <property type="molecule type" value="Genomic_DNA"/>
</dbReference>
<gene>
    <name evidence="1" type="ORF">Vbra_6068</name>
</gene>
<dbReference type="PANTHER" id="PTHR35748">
    <property type="entry name" value="OS05G0358400 PROTEIN"/>
    <property type="match status" value="1"/>
</dbReference>
<sequence>MTSTPGYETIVGIGSLLGEKSSRMTFPHLINFRLGRLKGFRRVFEHPVTDWFETGIANRETLECSGLTAERIEDGQTDEGFLVTVFEIPVSDLDAFYQREWEFEILKVPVTDMNGVSTEGLLCARASDKMLQDKWGMDEWHKKVTHRGIDTIWHWQGEIWPCRPYLRHCVLAARRLGPQVEADFLNHTYLYDRKTRLREYVERNAGLLDEEPIALYAERYGGG</sequence>
<evidence type="ECO:0000313" key="2">
    <source>
        <dbReference type="Proteomes" id="UP000041254"/>
    </source>
</evidence>
<dbReference type="Proteomes" id="UP000041254">
    <property type="component" value="Unassembled WGS sequence"/>
</dbReference>
<dbReference type="InParanoid" id="A0A0G4FXF8"/>
<protein>
    <recommendedName>
        <fullName evidence="3">Gamma-glutamylcyclotransferase AIG2-like domain-containing protein</fullName>
    </recommendedName>
</protein>
<reference evidence="1 2" key="1">
    <citation type="submission" date="2014-11" db="EMBL/GenBank/DDBJ databases">
        <authorList>
            <person name="Zhu J."/>
            <person name="Qi W."/>
            <person name="Song R."/>
        </authorList>
    </citation>
    <scope>NUCLEOTIDE SEQUENCE [LARGE SCALE GENOMIC DNA]</scope>
</reference>
<evidence type="ECO:0008006" key="3">
    <source>
        <dbReference type="Google" id="ProtNLM"/>
    </source>
</evidence>
<dbReference type="OrthoDB" id="565040at2759"/>